<proteinExistence type="inferred from homology"/>
<evidence type="ECO:0000313" key="6">
    <source>
        <dbReference type="Proteomes" id="UP001341281"/>
    </source>
</evidence>
<accession>A0AAQ3U1Q1</accession>
<gene>
    <name evidence="5" type="ORF">U9M48_030853</name>
</gene>
<dbReference type="GO" id="GO:0000502">
    <property type="term" value="C:proteasome complex"/>
    <property type="evidence" value="ECO:0007669"/>
    <property type="project" value="UniProtKB-ARBA"/>
</dbReference>
<keyword evidence="3" id="KW-0067">ATP-binding</keyword>
<dbReference type="InterPro" id="IPR027417">
    <property type="entry name" value="P-loop_NTPase"/>
</dbReference>
<dbReference type="Gene3D" id="1.10.8.60">
    <property type="match status" value="1"/>
</dbReference>
<evidence type="ECO:0000313" key="5">
    <source>
        <dbReference type="EMBL" id="WVZ83738.1"/>
    </source>
</evidence>
<comment type="similarity">
    <text evidence="1">Belongs to the AAA ATPase family.</text>
</comment>
<keyword evidence="2" id="KW-0547">Nucleotide-binding</keyword>
<dbReference type="InterPro" id="IPR003959">
    <property type="entry name" value="ATPase_AAA_core"/>
</dbReference>
<dbReference type="Proteomes" id="UP001341281">
    <property type="component" value="Chromosome 07"/>
</dbReference>
<protein>
    <recommendedName>
        <fullName evidence="4">AAA+ ATPase domain-containing protein</fullName>
    </recommendedName>
</protein>
<organism evidence="5 6">
    <name type="scientific">Paspalum notatum var. saurae</name>
    <dbReference type="NCBI Taxonomy" id="547442"/>
    <lineage>
        <taxon>Eukaryota</taxon>
        <taxon>Viridiplantae</taxon>
        <taxon>Streptophyta</taxon>
        <taxon>Embryophyta</taxon>
        <taxon>Tracheophyta</taxon>
        <taxon>Spermatophyta</taxon>
        <taxon>Magnoliopsida</taxon>
        <taxon>Liliopsida</taxon>
        <taxon>Poales</taxon>
        <taxon>Poaceae</taxon>
        <taxon>PACMAD clade</taxon>
        <taxon>Panicoideae</taxon>
        <taxon>Andropogonodae</taxon>
        <taxon>Paspaleae</taxon>
        <taxon>Paspalinae</taxon>
        <taxon>Paspalum</taxon>
    </lineage>
</organism>
<dbReference type="Gene3D" id="3.40.50.300">
    <property type="entry name" value="P-loop containing nucleotide triphosphate hydrolases"/>
    <property type="match status" value="2"/>
</dbReference>
<evidence type="ECO:0000259" key="4">
    <source>
        <dbReference type="SMART" id="SM00382"/>
    </source>
</evidence>
<dbReference type="GO" id="GO:0005524">
    <property type="term" value="F:ATP binding"/>
    <property type="evidence" value="ECO:0007669"/>
    <property type="project" value="UniProtKB-KW"/>
</dbReference>
<dbReference type="InterPro" id="IPR003593">
    <property type="entry name" value="AAA+_ATPase"/>
</dbReference>
<dbReference type="SMART" id="SM00382">
    <property type="entry name" value="AAA"/>
    <property type="match status" value="1"/>
</dbReference>
<evidence type="ECO:0000256" key="3">
    <source>
        <dbReference type="ARBA" id="ARBA00022840"/>
    </source>
</evidence>
<dbReference type="PANTHER" id="PTHR23073">
    <property type="entry name" value="26S PROTEASOME REGULATORY SUBUNIT"/>
    <property type="match status" value="1"/>
</dbReference>
<dbReference type="SUPFAM" id="SSF52540">
    <property type="entry name" value="P-loop containing nucleoside triphosphate hydrolases"/>
    <property type="match status" value="1"/>
</dbReference>
<dbReference type="InterPro" id="IPR050221">
    <property type="entry name" value="26S_Proteasome_ATPase"/>
</dbReference>
<feature type="domain" description="AAA+ ATPase" evidence="4">
    <location>
        <begin position="63"/>
        <end position="175"/>
    </location>
</feature>
<dbReference type="AlphaFoldDB" id="A0AAQ3U1Q1"/>
<evidence type="ECO:0000256" key="2">
    <source>
        <dbReference type="ARBA" id="ARBA00022741"/>
    </source>
</evidence>
<dbReference type="GO" id="GO:0016887">
    <property type="term" value="F:ATP hydrolysis activity"/>
    <property type="evidence" value="ECO:0007669"/>
    <property type="project" value="InterPro"/>
</dbReference>
<keyword evidence="6" id="KW-1185">Reference proteome</keyword>
<dbReference type="EMBL" id="CP144751">
    <property type="protein sequence ID" value="WVZ83738.1"/>
    <property type="molecule type" value="Genomic_DNA"/>
</dbReference>
<evidence type="ECO:0000256" key="1">
    <source>
        <dbReference type="ARBA" id="ARBA00006914"/>
    </source>
</evidence>
<name>A0AAQ3U1Q1_PASNO</name>
<dbReference type="Pfam" id="PF00004">
    <property type="entry name" value="AAA"/>
    <property type="match status" value="1"/>
</dbReference>
<reference evidence="5 6" key="1">
    <citation type="submission" date="2024-02" db="EMBL/GenBank/DDBJ databases">
        <title>High-quality chromosome-scale genome assembly of Pensacola bahiagrass (Paspalum notatum Flugge var. saurae).</title>
        <authorList>
            <person name="Vega J.M."/>
            <person name="Podio M."/>
            <person name="Orjuela J."/>
            <person name="Siena L.A."/>
            <person name="Pessino S.C."/>
            <person name="Combes M.C."/>
            <person name="Mariac C."/>
            <person name="Albertini E."/>
            <person name="Pupilli F."/>
            <person name="Ortiz J.P.A."/>
            <person name="Leblanc O."/>
        </authorList>
    </citation>
    <scope>NUCLEOTIDE SEQUENCE [LARGE SCALE GENOMIC DNA]</scope>
    <source>
        <strain evidence="5">R1</strain>
        <tissue evidence="5">Leaf</tissue>
    </source>
</reference>
<sequence>MRHSDAQQDPMVSVKKVEKAPLESYADIGGLDAHIQEIKEAVALPLTHLELYLNYMRTIGIRPPKGVIVYGEPGTVKTLLVKPLLCIFLRFPELFMVTDDLSPSIVFIDEIDAFGTKRYDAHLGGERQIQRTMLELLNQLDDVKVILAMNRIESLDPALLQPGRIDRKIEFALPDVNTRRHIFQVTHADFKKAKEKVHVQEEIRLAGGPLYVRLIMIALELPLECCLVVS</sequence>